<dbReference type="CDD" id="cd00561">
    <property type="entry name" value="CobA_ACA"/>
    <property type="match status" value="1"/>
</dbReference>
<evidence type="ECO:0000256" key="2">
    <source>
        <dbReference type="ARBA" id="ARBA00007487"/>
    </source>
</evidence>
<dbReference type="EC" id="2.5.1.17" evidence="3 8"/>
<gene>
    <name evidence="10" type="primary">cobO</name>
    <name evidence="10" type="ORF">LFZ25_25715</name>
</gene>
<comment type="similarity">
    <text evidence="2 8">Belongs to the Cob(I)alamin adenosyltransferase family.</text>
</comment>
<comment type="function">
    <text evidence="5 8">Required for both de novo synthesis of the corrin ring for the assimilation of exogenous corrinoids. Participates in the adenosylation of a variety of incomplete and complete corrinoids.</text>
</comment>
<dbReference type="UniPathway" id="UPA00148">
    <property type="reaction ID" value="UER00233"/>
</dbReference>
<keyword evidence="8 10" id="KW-0808">Transferase</keyword>
<dbReference type="EMBL" id="CP022118">
    <property type="protein sequence ID" value="ASG19200.1"/>
    <property type="molecule type" value="Genomic_DNA"/>
</dbReference>
<dbReference type="PANTHER" id="PTHR46638:SF1">
    <property type="entry name" value="CORRINOID ADENOSYLTRANSFERASE"/>
    <property type="match status" value="1"/>
</dbReference>
<dbReference type="GO" id="GO:0005524">
    <property type="term" value="F:ATP binding"/>
    <property type="evidence" value="ECO:0007669"/>
    <property type="project" value="UniProtKB-UniRule"/>
</dbReference>
<dbReference type="PANTHER" id="PTHR46638">
    <property type="entry name" value="CORRINOID ADENOSYLTRANSFERASE"/>
    <property type="match status" value="1"/>
</dbReference>
<dbReference type="RefSeq" id="WP_088731570.1">
    <property type="nucleotide sequence ID" value="NZ_CP022118.1"/>
</dbReference>
<dbReference type="NCBIfam" id="TIGR00708">
    <property type="entry name" value="cobA"/>
    <property type="match status" value="1"/>
</dbReference>
<evidence type="ECO:0000256" key="5">
    <source>
        <dbReference type="ARBA" id="ARBA00024929"/>
    </source>
</evidence>
<comment type="pathway">
    <text evidence="1 8">Cofactor biosynthesis; adenosylcobalamin biosynthesis; adenosylcobalamin from cob(II)yrinate a,c-diamide: step 2/7.</text>
</comment>
<evidence type="ECO:0000256" key="8">
    <source>
        <dbReference type="PIRNR" id="PIRNR015617"/>
    </source>
</evidence>
<evidence type="ECO:0000256" key="9">
    <source>
        <dbReference type="SAM" id="MobiDB-lite"/>
    </source>
</evidence>
<keyword evidence="4 8" id="KW-0627">Porphyrin biosynthesis</keyword>
<dbReference type="Gene3D" id="3.40.50.300">
    <property type="entry name" value="P-loop containing nucleotide triphosphate hydrolases"/>
    <property type="match status" value="1"/>
</dbReference>
<keyword evidence="8" id="KW-0963">Cytoplasm</keyword>
<dbReference type="SUPFAM" id="SSF52540">
    <property type="entry name" value="P-loop containing nucleoside triphosphate hydrolases"/>
    <property type="match status" value="1"/>
</dbReference>
<evidence type="ECO:0000256" key="6">
    <source>
        <dbReference type="ARBA" id="ARBA00048555"/>
    </source>
</evidence>
<comment type="catalytic activity">
    <reaction evidence="6 8">
        <text>2 cob(II)yrinate a,c diamide + reduced [electron-transfer flavoprotein] + 2 ATP = 2 adenosylcob(III)yrinate a,c-diamide + 2 triphosphate + oxidized [electron-transfer flavoprotein] + 3 H(+)</text>
        <dbReference type="Rhea" id="RHEA:11528"/>
        <dbReference type="Rhea" id="RHEA-COMP:10685"/>
        <dbReference type="Rhea" id="RHEA-COMP:10686"/>
        <dbReference type="ChEBI" id="CHEBI:15378"/>
        <dbReference type="ChEBI" id="CHEBI:18036"/>
        <dbReference type="ChEBI" id="CHEBI:30616"/>
        <dbReference type="ChEBI" id="CHEBI:57692"/>
        <dbReference type="ChEBI" id="CHEBI:58307"/>
        <dbReference type="ChEBI" id="CHEBI:58503"/>
        <dbReference type="ChEBI" id="CHEBI:58537"/>
        <dbReference type="EC" id="2.5.1.17"/>
    </reaction>
</comment>
<dbReference type="GO" id="GO:0008817">
    <property type="term" value="F:corrinoid adenosyltransferase activity"/>
    <property type="evidence" value="ECO:0007669"/>
    <property type="project" value="UniProtKB-UniRule"/>
</dbReference>
<dbReference type="GO" id="GO:0009236">
    <property type="term" value="P:cobalamin biosynthetic process"/>
    <property type="evidence" value="ECO:0007669"/>
    <property type="project" value="UniProtKB-UniRule"/>
</dbReference>
<organism evidence="10 11">
    <name type="scientific">Salmonella enterica subsp. enterica serovar Macclesfield str. S-1643</name>
    <dbReference type="NCBI Taxonomy" id="1242107"/>
    <lineage>
        <taxon>Bacteria</taxon>
        <taxon>Pseudomonadati</taxon>
        <taxon>Pseudomonadota</taxon>
        <taxon>Gammaproteobacteria</taxon>
        <taxon>Enterobacterales</taxon>
        <taxon>Enterobacteriaceae</taxon>
        <taxon>Salmonella</taxon>
    </lineage>
</organism>
<dbReference type="GO" id="GO:0006779">
    <property type="term" value="P:porphyrin-containing compound biosynthetic process"/>
    <property type="evidence" value="ECO:0007669"/>
    <property type="project" value="UniProtKB-UniRule"/>
</dbReference>
<comment type="subcellular location">
    <subcellularLocation>
        <location evidence="8">Cytoplasm</location>
    </subcellularLocation>
</comment>
<keyword evidence="8" id="KW-0067">ATP-binding</keyword>
<accession>A0A241PXS8</accession>
<evidence type="ECO:0000313" key="10">
    <source>
        <dbReference type="EMBL" id="ASG19200.1"/>
    </source>
</evidence>
<evidence type="ECO:0000313" key="11">
    <source>
        <dbReference type="Proteomes" id="UP000197157"/>
    </source>
</evidence>
<evidence type="ECO:0000256" key="4">
    <source>
        <dbReference type="ARBA" id="ARBA00023244"/>
    </source>
</evidence>
<proteinExistence type="inferred from homology"/>
<dbReference type="InterPro" id="IPR027417">
    <property type="entry name" value="P-loop_NTPase"/>
</dbReference>
<name>A0A241PXS8_SALET</name>
<dbReference type="Proteomes" id="UP000197157">
    <property type="component" value="Plasmid unnamed1"/>
</dbReference>
<evidence type="ECO:0000256" key="1">
    <source>
        <dbReference type="ARBA" id="ARBA00005121"/>
    </source>
</evidence>
<reference evidence="10 11" key="1">
    <citation type="submission" date="2017-06" db="EMBL/GenBank/DDBJ databases">
        <title>Salmonella reference genomes for public health.</title>
        <authorList>
            <person name="Robertson J."/>
            <person name="Yoshida C."/>
            <person name="Gurnik S."/>
            <person name="Nash J."/>
        </authorList>
    </citation>
    <scope>NUCLEOTIDE SEQUENCE [LARGE SCALE GENOMIC DNA]</scope>
    <source>
        <strain evidence="10 11">S-1643</strain>
        <plasmid evidence="11">Plasmid unnamed1</plasmid>
    </source>
</reference>
<dbReference type="NCBIfam" id="NF004637">
    <property type="entry name" value="PRK05986.1"/>
    <property type="match status" value="1"/>
</dbReference>
<keyword evidence="8" id="KW-0169">Cobalamin biosynthesis</keyword>
<dbReference type="GO" id="GO:0005737">
    <property type="term" value="C:cytoplasm"/>
    <property type="evidence" value="ECO:0007669"/>
    <property type="project" value="UniProtKB-SubCell"/>
</dbReference>
<protein>
    <recommendedName>
        <fullName evidence="3 8">Corrinoid adenosyltransferase</fullName>
        <ecNumber evidence="3 8">2.5.1.17</ecNumber>
    </recommendedName>
    <alternativeName>
        <fullName evidence="8">Cob(II)alamin adenosyltransferase</fullName>
    </alternativeName>
    <alternativeName>
        <fullName evidence="8">Cob(II)yrinic acid a,c-diamide adenosyltransferase</fullName>
    </alternativeName>
</protein>
<evidence type="ECO:0000256" key="7">
    <source>
        <dbReference type="ARBA" id="ARBA00048692"/>
    </source>
</evidence>
<keyword evidence="8" id="KW-0547">Nucleotide-binding</keyword>
<dbReference type="AlphaFoldDB" id="A0A241PXS8"/>
<dbReference type="PIRSF" id="PIRSF015617">
    <property type="entry name" value="Adensltrnsf_CobA"/>
    <property type="match status" value="1"/>
</dbReference>
<dbReference type="Pfam" id="PF02572">
    <property type="entry name" value="CobA_CobO_BtuR"/>
    <property type="match status" value="1"/>
</dbReference>
<feature type="region of interest" description="Disordered" evidence="9">
    <location>
        <begin position="1"/>
        <end position="21"/>
    </location>
</feature>
<dbReference type="InterPro" id="IPR003724">
    <property type="entry name" value="CblAdoTrfase_CobA"/>
</dbReference>
<geneLocation type="plasmid" evidence="10">
    <name>unnamed1</name>
</geneLocation>
<sequence>MKARDNTDKRHRQRQQKLKTQVDTRVAAATVKKGILIVFTGNGKGKSTAAFGTVTRAVGHRKTVGVAQFIKGQWDNGEYNVLHPLGVEFHIMGTNFTWETQNREADKEAAEAIWQESKRMLADPRYDLVVLDELTYMLAYHYLETQEVIEAIASRPAEQSVIVTGRGCHARLLELADTISEIRPVKHAFDSGIQAQAGIDW</sequence>
<evidence type="ECO:0000256" key="3">
    <source>
        <dbReference type="ARBA" id="ARBA00012454"/>
    </source>
</evidence>
<comment type="catalytic activity">
    <reaction evidence="7 8">
        <text>2 cob(II)alamin + reduced [electron-transfer flavoprotein] + 2 ATP = 2 adenosylcob(III)alamin + 2 triphosphate + oxidized [electron-transfer flavoprotein] + 3 H(+)</text>
        <dbReference type="Rhea" id="RHEA:28671"/>
        <dbReference type="Rhea" id="RHEA-COMP:10685"/>
        <dbReference type="Rhea" id="RHEA-COMP:10686"/>
        <dbReference type="ChEBI" id="CHEBI:15378"/>
        <dbReference type="ChEBI" id="CHEBI:16304"/>
        <dbReference type="ChEBI" id="CHEBI:18036"/>
        <dbReference type="ChEBI" id="CHEBI:18408"/>
        <dbReference type="ChEBI" id="CHEBI:30616"/>
        <dbReference type="ChEBI" id="CHEBI:57692"/>
        <dbReference type="ChEBI" id="CHEBI:58307"/>
        <dbReference type="EC" id="2.5.1.17"/>
    </reaction>
</comment>
<keyword evidence="10" id="KW-0614">Plasmid</keyword>